<dbReference type="EMBL" id="JBFWIC010000057">
    <property type="protein sequence ID" value="MEZ0476874.1"/>
    <property type="molecule type" value="Genomic_DNA"/>
</dbReference>
<dbReference type="Pfam" id="PF22817">
    <property type="entry name" value="ApeP-like"/>
    <property type="match status" value="1"/>
</dbReference>
<name>A0ABV4HVS0_9GAMM</name>
<dbReference type="Gene3D" id="3.10.129.10">
    <property type="entry name" value="Hotdog Thioesterase"/>
    <property type="match status" value="1"/>
</dbReference>
<dbReference type="InterPro" id="IPR016776">
    <property type="entry name" value="ApeP-like_dehydratase"/>
</dbReference>
<accession>A0ABV4HVS0</accession>
<comment type="caution">
    <text evidence="1">The sequence shown here is derived from an EMBL/GenBank/DDBJ whole genome shotgun (WGS) entry which is preliminary data.</text>
</comment>
<organism evidence="1 2">
    <name type="scientific">Luteimonas salinilitoris</name>
    <dbReference type="NCBI Taxonomy" id="3237697"/>
    <lineage>
        <taxon>Bacteria</taxon>
        <taxon>Pseudomonadati</taxon>
        <taxon>Pseudomonadota</taxon>
        <taxon>Gammaproteobacteria</taxon>
        <taxon>Lysobacterales</taxon>
        <taxon>Lysobacteraceae</taxon>
        <taxon>Luteimonas</taxon>
    </lineage>
</organism>
<protein>
    <submittedName>
        <fullName evidence="1">Phosphotransferase</fullName>
    </submittedName>
</protein>
<dbReference type="SUPFAM" id="SSF54637">
    <property type="entry name" value="Thioesterase/thiol ester dehydrase-isomerase"/>
    <property type="match status" value="1"/>
</dbReference>
<dbReference type="Proteomes" id="UP001566331">
    <property type="component" value="Unassembled WGS sequence"/>
</dbReference>
<dbReference type="RefSeq" id="WP_370565879.1">
    <property type="nucleotide sequence ID" value="NZ_JBFWIB010000033.1"/>
</dbReference>
<dbReference type="InterPro" id="IPR029069">
    <property type="entry name" value="HotDog_dom_sf"/>
</dbReference>
<evidence type="ECO:0000313" key="1">
    <source>
        <dbReference type="EMBL" id="MEZ0476874.1"/>
    </source>
</evidence>
<proteinExistence type="predicted"/>
<keyword evidence="2" id="KW-1185">Reference proteome</keyword>
<evidence type="ECO:0000313" key="2">
    <source>
        <dbReference type="Proteomes" id="UP001566331"/>
    </source>
</evidence>
<reference evidence="1 2" key="1">
    <citation type="submission" date="2024-07" db="EMBL/GenBank/DDBJ databases">
        <title>Luteimonas salilacus sp. nov., isolated from the shore soil of Salt Lake in Tibet of China.</title>
        <authorList>
            <person name="Zhang X."/>
            <person name="Li A."/>
        </authorList>
    </citation>
    <scope>NUCLEOTIDE SEQUENCE [LARGE SCALE GENOMIC DNA]</scope>
    <source>
        <strain evidence="1 2">B3-2-R+30</strain>
    </source>
</reference>
<sequence>MVGRDEIQALIPHQGAMCLWDEVIEWDPSRIVLRADNHRGSDHPLRSGGRLRAIHLCEYSAQAMAVHGGLLASADGGSARPGRLVALRQVALHAARIDGLPGSLQCEAHVLAQTQDSQQYGFRIWHQDTLLAEGRAAAMLR</sequence>
<gene>
    <name evidence="1" type="ORF">AB6713_20050</name>
</gene>